<evidence type="ECO:0000313" key="4">
    <source>
        <dbReference type="Proteomes" id="UP000249396"/>
    </source>
</evidence>
<organism evidence="3 4">
    <name type="scientific">Candidatus Methylumidiphilus alinenensis</name>
    <dbReference type="NCBI Taxonomy" id="2202197"/>
    <lineage>
        <taxon>Bacteria</taxon>
        <taxon>Pseudomonadati</taxon>
        <taxon>Pseudomonadota</taxon>
        <taxon>Gammaproteobacteria</taxon>
        <taxon>Methylococcales</taxon>
        <taxon>Candidatus Methylumidiphilus</taxon>
    </lineage>
</organism>
<sequence length="248" mass="25661">MKPYALITGASGGLGQALAHKLKAEGWSLALASRRHEAIALLARELDCLAIAADVATPEGAQSVLRACLSEFGVPPAGLALCAGNTLITPLHRTSDAQIRDCLTANFFTAYHSLQAFISQCLEHGQSGSAVLVSSVVARIGVANHEAIAACKGAVEGLARSAAATYAGKGIRVNAIAPGLMRSPLTERLFAPNAEKQIAAQYPLGRHGSVEDGASAIAWLLSDQSSWVTGQVLPIDGGFSAIRPMVRA</sequence>
<accession>A0A2W4TEL3</accession>
<proteinExistence type="inferred from homology"/>
<dbReference type="InterPro" id="IPR036291">
    <property type="entry name" value="NAD(P)-bd_dom_sf"/>
</dbReference>
<evidence type="ECO:0000256" key="1">
    <source>
        <dbReference type="ARBA" id="ARBA00006484"/>
    </source>
</evidence>
<dbReference type="InterPro" id="IPR002347">
    <property type="entry name" value="SDR_fam"/>
</dbReference>
<comment type="caution">
    <text evidence="3">The sequence shown here is derived from an EMBL/GenBank/DDBJ whole genome shotgun (WGS) entry which is preliminary data.</text>
</comment>
<gene>
    <name evidence="3" type="ORF">DM484_05450</name>
</gene>
<evidence type="ECO:0000256" key="2">
    <source>
        <dbReference type="ARBA" id="ARBA00023002"/>
    </source>
</evidence>
<reference evidence="3 4" key="1">
    <citation type="journal article" date="2018" name="Aquat. Microb. Ecol.">
        <title>Gammaproteobacterial methanotrophs dominate.</title>
        <authorList>
            <person name="Rissanen A.J."/>
            <person name="Saarenheimo J."/>
            <person name="Tiirola M."/>
            <person name="Peura S."/>
            <person name="Aalto S.L."/>
            <person name="Karvinen A."/>
            <person name="Nykanen H."/>
        </authorList>
    </citation>
    <scope>NUCLEOTIDE SEQUENCE [LARGE SCALE GENOMIC DNA]</scope>
    <source>
        <strain evidence="3">AMbin10</strain>
    </source>
</reference>
<comment type="similarity">
    <text evidence="1">Belongs to the short-chain dehydrogenases/reductases (SDR) family.</text>
</comment>
<keyword evidence="2" id="KW-0560">Oxidoreductase</keyword>
<dbReference type="Pfam" id="PF13561">
    <property type="entry name" value="adh_short_C2"/>
    <property type="match status" value="1"/>
</dbReference>
<dbReference type="PANTHER" id="PTHR43639:SF1">
    <property type="entry name" value="SHORT-CHAIN DEHYDROGENASE_REDUCTASE FAMILY PROTEIN"/>
    <property type="match status" value="1"/>
</dbReference>
<dbReference type="AlphaFoldDB" id="A0A2W4TEL3"/>
<evidence type="ECO:0000313" key="3">
    <source>
        <dbReference type="EMBL" id="PZN82994.1"/>
    </source>
</evidence>
<dbReference type="Proteomes" id="UP000249396">
    <property type="component" value="Unassembled WGS sequence"/>
</dbReference>
<dbReference type="PANTHER" id="PTHR43639">
    <property type="entry name" value="OXIDOREDUCTASE, SHORT-CHAIN DEHYDROGENASE/REDUCTASE FAMILY (AFU_ORTHOLOGUE AFUA_5G02870)"/>
    <property type="match status" value="1"/>
</dbReference>
<dbReference type="GO" id="GO:0016491">
    <property type="term" value="F:oxidoreductase activity"/>
    <property type="evidence" value="ECO:0007669"/>
    <property type="project" value="UniProtKB-KW"/>
</dbReference>
<dbReference type="CDD" id="cd05233">
    <property type="entry name" value="SDR_c"/>
    <property type="match status" value="1"/>
</dbReference>
<dbReference type="SUPFAM" id="SSF51735">
    <property type="entry name" value="NAD(P)-binding Rossmann-fold domains"/>
    <property type="match status" value="1"/>
</dbReference>
<name>A0A2W4TEL3_9GAMM</name>
<dbReference type="PRINTS" id="PR00081">
    <property type="entry name" value="GDHRDH"/>
</dbReference>
<dbReference type="EMBL" id="QJPH01000195">
    <property type="protein sequence ID" value="PZN82994.1"/>
    <property type="molecule type" value="Genomic_DNA"/>
</dbReference>
<dbReference type="Gene3D" id="3.40.50.720">
    <property type="entry name" value="NAD(P)-binding Rossmann-like Domain"/>
    <property type="match status" value="1"/>
</dbReference>
<protein>
    <submittedName>
        <fullName evidence="3">Short-chain dehydrogenase</fullName>
    </submittedName>
</protein>